<accession>N1PJF4</accession>
<evidence type="ECO:0000313" key="1">
    <source>
        <dbReference type="EMBL" id="EME42239.1"/>
    </source>
</evidence>
<dbReference type="HOGENOM" id="CLU_1578502_0_0_1"/>
<evidence type="ECO:0000313" key="2">
    <source>
        <dbReference type="Proteomes" id="UP000016933"/>
    </source>
</evidence>
<proteinExistence type="predicted"/>
<dbReference type="AlphaFoldDB" id="N1PJF4"/>
<protein>
    <submittedName>
        <fullName evidence="1">Uncharacterized protein</fullName>
    </submittedName>
</protein>
<sequence>MRVPEVVCYTTEPKGTKFTEIGSGAQSKFPWTRRADEEMNALRAEWEASTNKTVALADVASHLPGLYSFIPQVPEGIILLFWTSISSFRIGTFDDIRANDGRLKSAQLNPHRLVTVGPGKPAKVPSLTTNSTIGSAPSFPGVIVSMTSLSIAVIPRRSRLIRQTMLTSS</sequence>
<reference evidence="1 2" key="2">
    <citation type="journal article" date="2012" name="PLoS Pathog.">
        <title>Diverse lifestyles and strategies of plant pathogenesis encoded in the genomes of eighteen Dothideomycetes fungi.</title>
        <authorList>
            <person name="Ohm R.A."/>
            <person name="Feau N."/>
            <person name="Henrissat B."/>
            <person name="Schoch C.L."/>
            <person name="Horwitz B.A."/>
            <person name="Barry K.W."/>
            <person name="Condon B.J."/>
            <person name="Copeland A.C."/>
            <person name="Dhillon B."/>
            <person name="Glaser F."/>
            <person name="Hesse C.N."/>
            <person name="Kosti I."/>
            <person name="LaButti K."/>
            <person name="Lindquist E.A."/>
            <person name="Lucas S."/>
            <person name="Salamov A.A."/>
            <person name="Bradshaw R.E."/>
            <person name="Ciuffetti L."/>
            <person name="Hamelin R.C."/>
            <person name="Kema G.H.J."/>
            <person name="Lawrence C."/>
            <person name="Scott J.A."/>
            <person name="Spatafora J.W."/>
            <person name="Turgeon B.G."/>
            <person name="de Wit P.J.G.M."/>
            <person name="Zhong S."/>
            <person name="Goodwin S.B."/>
            <person name="Grigoriev I.V."/>
        </authorList>
    </citation>
    <scope>NUCLEOTIDE SEQUENCE [LARGE SCALE GENOMIC DNA]</scope>
    <source>
        <strain evidence="2">NZE10 / CBS 128990</strain>
    </source>
</reference>
<keyword evidence="2" id="KW-1185">Reference proteome</keyword>
<name>N1PJF4_DOTSN</name>
<dbReference type="EMBL" id="KB446541">
    <property type="protein sequence ID" value="EME42239.1"/>
    <property type="molecule type" value="Genomic_DNA"/>
</dbReference>
<organism evidence="1 2">
    <name type="scientific">Dothistroma septosporum (strain NZE10 / CBS 128990)</name>
    <name type="common">Red band needle blight fungus</name>
    <name type="synonym">Mycosphaerella pini</name>
    <dbReference type="NCBI Taxonomy" id="675120"/>
    <lineage>
        <taxon>Eukaryota</taxon>
        <taxon>Fungi</taxon>
        <taxon>Dikarya</taxon>
        <taxon>Ascomycota</taxon>
        <taxon>Pezizomycotina</taxon>
        <taxon>Dothideomycetes</taxon>
        <taxon>Dothideomycetidae</taxon>
        <taxon>Mycosphaerellales</taxon>
        <taxon>Mycosphaerellaceae</taxon>
        <taxon>Dothistroma</taxon>
    </lineage>
</organism>
<gene>
    <name evidence="1" type="ORF">DOTSEDRAFT_73159</name>
</gene>
<dbReference type="Proteomes" id="UP000016933">
    <property type="component" value="Unassembled WGS sequence"/>
</dbReference>
<reference evidence="2" key="1">
    <citation type="journal article" date="2012" name="PLoS Genet.">
        <title>The genomes of the fungal plant pathogens Cladosporium fulvum and Dothistroma septosporum reveal adaptation to different hosts and lifestyles but also signatures of common ancestry.</title>
        <authorList>
            <person name="de Wit P.J.G.M."/>
            <person name="van der Burgt A."/>
            <person name="Oekmen B."/>
            <person name="Stergiopoulos I."/>
            <person name="Abd-Elsalam K.A."/>
            <person name="Aerts A.L."/>
            <person name="Bahkali A.H."/>
            <person name="Beenen H.G."/>
            <person name="Chettri P."/>
            <person name="Cox M.P."/>
            <person name="Datema E."/>
            <person name="de Vries R.P."/>
            <person name="Dhillon B."/>
            <person name="Ganley A.R."/>
            <person name="Griffiths S.A."/>
            <person name="Guo Y."/>
            <person name="Hamelin R.C."/>
            <person name="Henrissat B."/>
            <person name="Kabir M.S."/>
            <person name="Jashni M.K."/>
            <person name="Kema G."/>
            <person name="Klaubauf S."/>
            <person name="Lapidus A."/>
            <person name="Levasseur A."/>
            <person name="Lindquist E."/>
            <person name="Mehrabi R."/>
            <person name="Ohm R.A."/>
            <person name="Owen T.J."/>
            <person name="Salamov A."/>
            <person name="Schwelm A."/>
            <person name="Schijlen E."/>
            <person name="Sun H."/>
            <person name="van den Burg H.A."/>
            <person name="van Ham R.C.H.J."/>
            <person name="Zhang S."/>
            <person name="Goodwin S.B."/>
            <person name="Grigoriev I.V."/>
            <person name="Collemare J."/>
            <person name="Bradshaw R.E."/>
        </authorList>
    </citation>
    <scope>NUCLEOTIDE SEQUENCE [LARGE SCALE GENOMIC DNA]</scope>
    <source>
        <strain evidence="2">NZE10 / CBS 128990</strain>
    </source>
</reference>